<dbReference type="InterPro" id="IPR002048">
    <property type="entry name" value="EF_hand_dom"/>
</dbReference>
<sequence>MLSMRSVVVVNNLPSSSSRLFPSNPTHLVLVRPGAARLRSFIIRTPTFQILSQNPLQSGTSEQSHSLDMFGLINILYMKADQNLDGVISRSELDSVYTGFDRNRDKVISQTEFTSLWTAITQMTQEEATAFFLLADLDDNEQIDSNDLSAIYQRFDLNGDGNVQAEEFNLKWQQLYHEAPIAVLYTEADTNKDDELQEAEFSRLFSPFTSKSDGSVTKADFESGWTKSIGFAADADSVFRLWTPTMMAFSRQGKSAMHSIPLTSAIGKVFPTRAP</sequence>
<dbReference type="GO" id="GO:0005509">
    <property type="term" value="F:calcium ion binding"/>
    <property type="evidence" value="ECO:0007669"/>
    <property type="project" value="InterPro"/>
</dbReference>
<accession>A0A2T7NLS1</accession>
<proteinExistence type="predicted"/>
<keyword evidence="1" id="KW-0106">Calcium</keyword>
<dbReference type="Proteomes" id="UP000245119">
    <property type="component" value="Linkage Group LG11"/>
</dbReference>
<keyword evidence="4" id="KW-1185">Reference proteome</keyword>
<dbReference type="SUPFAM" id="SSF47473">
    <property type="entry name" value="EF-hand"/>
    <property type="match status" value="2"/>
</dbReference>
<dbReference type="STRING" id="400727.A0A2T7NLS1"/>
<name>A0A2T7NLS1_POMCA</name>
<dbReference type="InterPro" id="IPR011992">
    <property type="entry name" value="EF-hand-dom_pair"/>
</dbReference>
<evidence type="ECO:0000259" key="2">
    <source>
        <dbReference type="PROSITE" id="PS50222"/>
    </source>
</evidence>
<organism evidence="3 4">
    <name type="scientific">Pomacea canaliculata</name>
    <name type="common">Golden apple snail</name>
    <dbReference type="NCBI Taxonomy" id="400727"/>
    <lineage>
        <taxon>Eukaryota</taxon>
        <taxon>Metazoa</taxon>
        <taxon>Spiralia</taxon>
        <taxon>Lophotrochozoa</taxon>
        <taxon>Mollusca</taxon>
        <taxon>Gastropoda</taxon>
        <taxon>Caenogastropoda</taxon>
        <taxon>Architaenioglossa</taxon>
        <taxon>Ampullarioidea</taxon>
        <taxon>Ampullariidae</taxon>
        <taxon>Pomacea</taxon>
    </lineage>
</organism>
<gene>
    <name evidence="3" type="ORF">C0Q70_17918</name>
</gene>
<dbReference type="EMBL" id="PZQS01000011">
    <property type="protein sequence ID" value="PVD22114.1"/>
    <property type="molecule type" value="Genomic_DNA"/>
</dbReference>
<comment type="caution">
    <text evidence="3">The sequence shown here is derived from an EMBL/GenBank/DDBJ whole genome shotgun (WGS) entry which is preliminary data.</text>
</comment>
<reference evidence="3 4" key="1">
    <citation type="submission" date="2018-04" db="EMBL/GenBank/DDBJ databases">
        <title>The genome of golden apple snail Pomacea canaliculata provides insight into stress tolerance and invasive adaptation.</title>
        <authorList>
            <person name="Liu C."/>
            <person name="Liu B."/>
            <person name="Ren Y."/>
            <person name="Zhang Y."/>
            <person name="Wang H."/>
            <person name="Li S."/>
            <person name="Jiang F."/>
            <person name="Yin L."/>
            <person name="Zhang G."/>
            <person name="Qian W."/>
            <person name="Fan W."/>
        </authorList>
    </citation>
    <scope>NUCLEOTIDE SEQUENCE [LARGE SCALE GENOMIC DNA]</scope>
    <source>
        <strain evidence="3">SZHN2017</strain>
        <tissue evidence="3">Muscle</tissue>
    </source>
</reference>
<protein>
    <recommendedName>
        <fullName evidence="2">EF-hand domain-containing protein</fullName>
    </recommendedName>
</protein>
<dbReference type="InterPro" id="IPR018247">
    <property type="entry name" value="EF_Hand_1_Ca_BS"/>
</dbReference>
<dbReference type="OrthoDB" id="6041188at2759"/>
<evidence type="ECO:0000313" key="4">
    <source>
        <dbReference type="Proteomes" id="UP000245119"/>
    </source>
</evidence>
<dbReference type="Pfam" id="PF13202">
    <property type="entry name" value="EF-hand_5"/>
    <property type="match status" value="1"/>
</dbReference>
<dbReference type="AlphaFoldDB" id="A0A2T7NLS1"/>
<evidence type="ECO:0000313" key="3">
    <source>
        <dbReference type="EMBL" id="PVD22114.1"/>
    </source>
</evidence>
<dbReference type="PROSITE" id="PS00018">
    <property type="entry name" value="EF_HAND_1"/>
    <property type="match status" value="2"/>
</dbReference>
<feature type="domain" description="EF-hand" evidence="2">
    <location>
        <begin position="143"/>
        <end position="178"/>
    </location>
</feature>
<dbReference type="Gene3D" id="1.10.238.10">
    <property type="entry name" value="EF-hand"/>
    <property type="match status" value="2"/>
</dbReference>
<dbReference type="PROSITE" id="PS50222">
    <property type="entry name" value="EF_HAND_2"/>
    <property type="match status" value="1"/>
</dbReference>
<evidence type="ECO:0000256" key="1">
    <source>
        <dbReference type="ARBA" id="ARBA00022837"/>
    </source>
</evidence>